<protein>
    <recommendedName>
        <fullName evidence="2">BTB domain-containing protein</fullName>
    </recommendedName>
</protein>
<evidence type="ECO:0000313" key="4">
    <source>
        <dbReference type="Proteomes" id="UP000708208"/>
    </source>
</evidence>
<keyword evidence="1" id="KW-0732">Signal</keyword>
<dbReference type="PANTHER" id="PTHR24413">
    <property type="entry name" value="SPECKLE-TYPE POZ PROTEIN"/>
    <property type="match status" value="1"/>
</dbReference>
<dbReference type="EMBL" id="CAJVCH010172909">
    <property type="protein sequence ID" value="CAG7729078.1"/>
    <property type="molecule type" value="Genomic_DNA"/>
</dbReference>
<accession>A0A8J2NWD7</accession>
<evidence type="ECO:0000259" key="2">
    <source>
        <dbReference type="PROSITE" id="PS50097"/>
    </source>
</evidence>
<feature type="chain" id="PRO_5035159077" description="BTB domain-containing protein" evidence="1">
    <location>
        <begin position="25"/>
        <end position="350"/>
    </location>
</feature>
<evidence type="ECO:0000313" key="3">
    <source>
        <dbReference type="EMBL" id="CAG7729078.1"/>
    </source>
</evidence>
<comment type="caution">
    <text evidence="3">The sequence shown here is derived from an EMBL/GenBank/DDBJ whole genome shotgun (WGS) entry which is preliminary data.</text>
</comment>
<dbReference type="CDD" id="cd18186">
    <property type="entry name" value="BTB_POZ_ZBTB_KLHL-like"/>
    <property type="match status" value="1"/>
</dbReference>
<keyword evidence="4" id="KW-1185">Reference proteome</keyword>
<reference evidence="3" key="1">
    <citation type="submission" date="2021-06" db="EMBL/GenBank/DDBJ databases">
        <authorList>
            <person name="Hodson N. C."/>
            <person name="Mongue J. A."/>
            <person name="Jaron S. K."/>
        </authorList>
    </citation>
    <scope>NUCLEOTIDE SEQUENCE</scope>
</reference>
<dbReference type="Pfam" id="PF00651">
    <property type="entry name" value="BTB"/>
    <property type="match status" value="1"/>
</dbReference>
<feature type="domain" description="BTB" evidence="2">
    <location>
        <begin position="198"/>
        <end position="262"/>
    </location>
</feature>
<proteinExistence type="predicted"/>
<dbReference type="InterPro" id="IPR000210">
    <property type="entry name" value="BTB/POZ_dom"/>
</dbReference>
<gene>
    <name evidence="3" type="ORF">AFUS01_LOCUS17817</name>
</gene>
<evidence type="ECO:0000256" key="1">
    <source>
        <dbReference type="SAM" id="SignalP"/>
    </source>
</evidence>
<dbReference type="Proteomes" id="UP000708208">
    <property type="component" value="Unassembled WGS sequence"/>
</dbReference>
<dbReference type="OrthoDB" id="10249567at2759"/>
<sequence>MSGSVQSIIFLTMSGVLSTVYVSAKPPGWTDTIVLDVEDLKGILDEDKNYRCVALVIEGPSYRDNLTWTVSIGSRVKKLPVKVVVSIAGFKEMKCTTVTEITRGGRKYSGESHHFVADASERIFQDLFERYQCVINSYDISKGGPLLIIIKIDITLPINEVFCPPTLPVPVPDKYFPILPADELGDCGADLLQNPIFSDVRIKCEDRIFPAHKIILALRSPVFAKMFESPMEETLSGEVVIDDVKATTWERMLKYLYTGKIERIGCVNPEELLYCAEKYDIPALKSTSVQIMKSLLSEENAGLFNLAVQKCCINEDTKLYFRKYCKERHSILIEKEEYKKMFLHNVELFI</sequence>
<organism evidence="3 4">
    <name type="scientific">Allacma fusca</name>
    <dbReference type="NCBI Taxonomy" id="39272"/>
    <lineage>
        <taxon>Eukaryota</taxon>
        <taxon>Metazoa</taxon>
        <taxon>Ecdysozoa</taxon>
        <taxon>Arthropoda</taxon>
        <taxon>Hexapoda</taxon>
        <taxon>Collembola</taxon>
        <taxon>Symphypleona</taxon>
        <taxon>Sminthuridae</taxon>
        <taxon>Allacma</taxon>
    </lineage>
</organism>
<feature type="signal peptide" evidence="1">
    <location>
        <begin position="1"/>
        <end position="24"/>
    </location>
</feature>
<name>A0A8J2NWD7_9HEXA</name>
<dbReference type="SMART" id="SM00225">
    <property type="entry name" value="BTB"/>
    <property type="match status" value="1"/>
</dbReference>
<dbReference type="AlphaFoldDB" id="A0A8J2NWD7"/>
<dbReference type="PROSITE" id="PS50097">
    <property type="entry name" value="BTB"/>
    <property type="match status" value="1"/>
</dbReference>